<organism evidence="14 15">
    <name type="scientific">Winmispira thermophila (strain ATCC 700085 / DSM 6578 / Z-1203)</name>
    <name type="common">Spirochaeta thermophila</name>
    <dbReference type="NCBI Taxonomy" id="869211"/>
    <lineage>
        <taxon>Bacteria</taxon>
        <taxon>Pseudomonadati</taxon>
        <taxon>Spirochaetota</taxon>
        <taxon>Spirochaetia</taxon>
        <taxon>Winmispirales</taxon>
        <taxon>Winmispiraceae</taxon>
        <taxon>Winmispira</taxon>
    </lineage>
</organism>
<dbReference type="GO" id="GO:0016730">
    <property type="term" value="F:oxidoreductase activity, acting on iron-sulfur proteins as donors"/>
    <property type="evidence" value="ECO:0007669"/>
    <property type="project" value="InterPro"/>
</dbReference>
<dbReference type="Pfam" id="PF02943">
    <property type="entry name" value="FeThRed_B"/>
    <property type="match status" value="1"/>
</dbReference>
<evidence type="ECO:0000256" key="6">
    <source>
        <dbReference type="ARBA" id="ARBA00022723"/>
    </source>
</evidence>
<comment type="subunit">
    <text evidence="11">Heterodimer of subunit A (variable subunit) and subunit B (catalytic subunit). Heterodimeric FTR forms a complex with ferredoxin and thioredoxin.</text>
</comment>
<evidence type="ECO:0000256" key="7">
    <source>
        <dbReference type="ARBA" id="ARBA00023002"/>
    </source>
</evidence>
<accession>G0GFJ3</accession>
<keyword evidence="6" id="KW-0479">Metal-binding</keyword>
<evidence type="ECO:0000256" key="8">
    <source>
        <dbReference type="ARBA" id="ARBA00023004"/>
    </source>
</evidence>
<dbReference type="GO" id="GO:0046872">
    <property type="term" value="F:metal ion binding"/>
    <property type="evidence" value="ECO:0007669"/>
    <property type="project" value="UniProtKB-KW"/>
</dbReference>
<evidence type="ECO:0000256" key="1">
    <source>
        <dbReference type="ARBA" id="ARBA00001966"/>
    </source>
</evidence>
<evidence type="ECO:0000313" key="15">
    <source>
        <dbReference type="Proteomes" id="UP000007254"/>
    </source>
</evidence>
<dbReference type="RefSeq" id="WP_014625706.1">
    <property type="nucleotide sequence ID" value="NC_017583.1"/>
</dbReference>
<reference evidence="14 15" key="1">
    <citation type="submission" date="2011-06" db="EMBL/GenBank/DDBJ databases">
        <title>The complete genome of Spirochaeta thermophila DSM 6578.</title>
        <authorList>
            <consortium name="US DOE Joint Genome Institute (JGI-PGF)"/>
            <person name="Lucas S."/>
            <person name="Lapidus A."/>
            <person name="Bruce D."/>
            <person name="Goodwin L."/>
            <person name="Pitluck S."/>
            <person name="Peters L."/>
            <person name="Kyrpides N."/>
            <person name="Mavromatis K."/>
            <person name="Ivanova N."/>
            <person name="Mikailova N."/>
            <person name="Pagani I."/>
            <person name="Chertkov O."/>
            <person name="Detter J.C."/>
            <person name="Tapia R."/>
            <person name="Han C."/>
            <person name="Land M."/>
            <person name="Hauser L."/>
            <person name="Markowitz V."/>
            <person name="Cheng J.-F."/>
            <person name="Hugenholtz P."/>
            <person name="Woyke T."/>
            <person name="Wu D."/>
            <person name="Spring S."/>
            <person name="Merkhoffer B."/>
            <person name="Schneider S."/>
            <person name="Klenk H.-P."/>
            <person name="Eisen J.A."/>
        </authorList>
    </citation>
    <scope>NUCLEOTIDE SEQUENCE [LARGE SCALE GENOMIC DNA]</scope>
    <source>
        <strain evidence="15">ATCC 700085 / DSM 6578 / Z-1203</strain>
    </source>
</reference>
<proteinExistence type="inferred from homology"/>
<evidence type="ECO:0000256" key="5">
    <source>
        <dbReference type="ARBA" id="ARBA00022485"/>
    </source>
</evidence>
<dbReference type="GO" id="GO:0051539">
    <property type="term" value="F:4 iron, 4 sulfur cluster binding"/>
    <property type="evidence" value="ECO:0007669"/>
    <property type="project" value="UniProtKB-KW"/>
</dbReference>
<keyword evidence="5" id="KW-0004">4Fe-4S</keyword>
<dbReference type="InterPro" id="IPR004209">
    <property type="entry name" value="FTR_bsu"/>
</dbReference>
<dbReference type="EMBL" id="CP002903">
    <property type="protein sequence ID" value="AEJ62392.1"/>
    <property type="molecule type" value="Genomic_DNA"/>
</dbReference>
<sequence length="110" mass="13018">MNGIEEARRFVERVARRRGWAINPDERFVSFLVEGLARQRDRHGYYLCPCRESWEDREKDRDVVCPCVYAEADIAEYGQCFCGLFFSREAAREGREARSIPERRPPERCP</sequence>
<dbReference type="PANTHER" id="PTHR35113:SF1">
    <property type="entry name" value="FERREDOXIN-THIOREDOXIN REDUCTASE CATALYTIC CHAIN, CHLOROPLASTIC"/>
    <property type="match status" value="1"/>
</dbReference>
<keyword evidence="8" id="KW-0408">Iron</keyword>
<evidence type="ECO:0000313" key="14">
    <source>
        <dbReference type="EMBL" id="AEJ62392.1"/>
    </source>
</evidence>
<gene>
    <name evidence="14" type="ordered locus">Spith_2137</name>
</gene>
<evidence type="ECO:0000256" key="12">
    <source>
        <dbReference type="ARBA" id="ARBA00030295"/>
    </source>
</evidence>
<keyword evidence="9" id="KW-0411">Iron-sulfur</keyword>
<evidence type="ECO:0000256" key="2">
    <source>
        <dbReference type="ARBA" id="ARBA00003945"/>
    </source>
</evidence>
<dbReference type="KEGG" id="stq:Spith_2137"/>
<comment type="similarity">
    <text evidence="3">Belongs to the ferredoxin thioredoxin reductase beta subunit family.</text>
</comment>
<comment type="function">
    <text evidence="2">Catalytic subunit of the ferredoxin-thioredoxin reductase (FTR), which catalyzes the two-electron reduction of thioredoxins by the electrons provided by reduced ferredoxin.</text>
</comment>
<dbReference type="Proteomes" id="UP000007254">
    <property type="component" value="Chromosome"/>
</dbReference>
<comment type="catalytic activity">
    <reaction evidence="13">
        <text>[thioredoxin]-disulfide + 2 reduced [2Fe-2S]-[ferredoxin] + 2 H(+) = [thioredoxin]-dithiol + 2 oxidized [2Fe-2S]-[ferredoxin]</text>
        <dbReference type="Rhea" id="RHEA:42336"/>
        <dbReference type="Rhea" id="RHEA-COMP:10000"/>
        <dbReference type="Rhea" id="RHEA-COMP:10001"/>
        <dbReference type="Rhea" id="RHEA-COMP:10698"/>
        <dbReference type="Rhea" id="RHEA-COMP:10700"/>
        <dbReference type="ChEBI" id="CHEBI:15378"/>
        <dbReference type="ChEBI" id="CHEBI:29950"/>
        <dbReference type="ChEBI" id="CHEBI:33737"/>
        <dbReference type="ChEBI" id="CHEBI:33738"/>
        <dbReference type="ChEBI" id="CHEBI:50058"/>
        <dbReference type="EC" id="1.8.7.2"/>
    </reaction>
</comment>
<evidence type="ECO:0000256" key="13">
    <source>
        <dbReference type="ARBA" id="ARBA00048150"/>
    </source>
</evidence>
<dbReference type="STRING" id="869211.Spith_2137"/>
<dbReference type="Gene3D" id="3.90.460.10">
    <property type="entry name" value="Ferredoxin thioredoxin reductase catalytic beta subunit"/>
    <property type="match status" value="1"/>
</dbReference>
<dbReference type="OrthoDB" id="9782739at2"/>
<dbReference type="HOGENOM" id="CLU_169701_0_0_12"/>
<dbReference type="AlphaFoldDB" id="G0GFJ3"/>
<dbReference type="EC" id="1.8.7.2" evidence="4"/>
<dbReference type="PANTHER" id="PTHR35113">
    <property type="entry name" value="FERREDOXIN-THIOREDOXIN REDUCTASE CATALYTIC CHAIN, CHLOROPLASTIC"/>
    <property type="match status" value="1"/>
</dbReference>
<keyword evidence="15" id="KW-1185">Reference proteome</keyword>
<evidence type="ECO:0000256" key="9">
    <source>
        <dbReference type="ARBA" id="ARBA00023014"/>
    </source>
</evidence>
<keyword evidence="10" id="KW-1015">Disulfide bond</keyword>
<protein>
    <recommendedName>
        <fullName evidence="4">ferredoxin:thioredoxin reductase</fullName>
        <ecNumber evidence="4">1.8.7.2</ecNumber>
    </recommendedName>
    <alternativeName>
        <fullName evidence="12">Ferredoxin-thioredoxin reductase subunit B</fullName>
    </alternativeName>
</protein>
<evidence type="ECO:0000256" key="4">
    <source>
        <dbReference type="ARBA" id="ARBA00012358"/>
    </source>
</evidence>
<dbReference type="InterPro" id="IPR036644">
    <property type="entry name" value="FTR_bsu_sf"/>
</dbReference>
<dbReference type="SUPFAM" id="SSF57662">
    <property type="entry name" value="Ferredoxin thioredoxin reductase (FTR), catalytic beta chain"/>
    <property type="match status" value="1"/>
</dbReference>
<keyword evidence="7" id="KW-0560">Oxidoreductase</keyword>
<evidence type="ECO:0000256" key="11">
    <source>
        <dbReference type="ARBA" id="ARBA00026011"/>
    </source>
</evidence>
<name>G0GFJ3_WINT7</name>
<evidence type="ECO:0000256" key="3">
    <source>
        <dbReference type="ARBA" id="ARBA00007941"/>
    </source>
</evidence>
<comment type="cofactor">
    <cofactor evidence="1">
        <name>[4Fe-4S] cluster</name>
        <dbReference type="ChEBI" id="CHEBI:49883"/>
    </cofactor>
</comment>
<evidence type="ECO:0000256" key="10">
    <source>
        <dbReference type="ARBA" id="ARBA00023157"/>
    </source>
</evidence>